<evidence type="ECO:0000313" key="2">
    <source>
        <dbReference type="Proteomes" id="UP000006001"/>
    </source>
</evidence>
<accession>D0WJ23</accession>
<name>D0WJ23_SLAES</name>
<proteinExistence type="predicted"/>
<dbReference type="STRING" id="649764.HMPREF0762_01848"/>
<dbReference type="HOGENOM" id="CLU_3011934_0_0_11"/>
<dbReference type="EMBL" id="ACUX02000019">
    <property type="protein sequence ID" value="EEZ60371.1"/>
    <property type="molecule type" value="Genomic_DNA"/>
</dbReference>
<gene>
    <name evidence="1" type="ORF">HMPREF0762_01848</name>
</gene>
<dbReference type="Proteomes" id="UP000006001">
    <property type="component" value="Unassembled WGS sequence"/>
</dbReference>
<dbReference type="AlphaFoldDB" id="D0WJ23"/>
<comment type="caution">
    <text evidence="1">The sequence shown here is derived from an EMBL/GenBank/DDBJ whole genome shotgun (WGS) entry which is preliminary data.</text>
</comment>
<organism evidence="1 2">
    <name type="scientific">Slackia exigua (strain ATCC 700122 / DSM 15923 / CIP 105133 / JCM 11022 / KCTC 5966 / S-7)</name>
    <dbReference type="NCBI Taxonomy" id="649764"/>
    <lineage>
        <taxon>Bacteria</taxon>
        <taxon>Bacillati</taxon>
        <taxon>Actinomycetota</taxon>
        <taxon>Coriobacteriia</taxon>
        <taxon>Eggerthellales</taxon>
        <taxon>Eggerthellaceae</taxon>
        <taxon>Slackia</taxon>
    </lineage>
</organism>
<reference evidence="1" key="1">
    <citation type="submission" date="2009-10" db="EMBL/GenBank/DDBJ databases">
        <authorList>
            <person name="Weinstock G."/>
            <person name="Sodergren E."/>
            <person name="Clifton S."/>
            <person name="Fulton L."/>
            <person name="Fulton B."/>
            <person name="Courtney L."/>
            <person name="Fronick C."/>
            <person name="Harrison M."/>
            <person name="Strong C."/>
            <person name="Farmer C."/>
            <person name="Delahaunty K."/>
            <person name="Markovic C."/>
            <person name="Hall O."/>
            <person name="Minx P."/>
            <person name="Tomlinson C."/>
            <person name="Mitreva M."/>
            <person name="Nelson J."/>
            <person name="Hou S."/>
            <person name="Wollam A."/>
            <person name="Pepin K.H."/>
            <person name="Johnson M."/>
            <person name="Bhonagiri V."/>
            <person name="Nash W.E."/>
            <person name="Warren W."/>
            <person name="Chinwalla A."/>
            <person name="Mardis E.R."/>
            <person name="Wilson R.K."/>
        </authorList>
    </citation>
    <scope>NUCLEOTIDE SEQUENCE [LARGE SCALE GENOMIC DNA]</scope>
    <source>
        <strain evidence="1">ATCC 700122</strain>
    </source>
</reference>
<sequence>MRNAAFVPTKAIDRDVRRPGGPMRASWPSSLQDVSVSLQGMQERRCTVFLGDAPSR</sequence>
<evidence type="ECO:0000313" key="1">
    <source>
        <dbReference type="EMBL" id="EEZ60371.1"/>
    </source>
</evidence>
<protein>
    <submittedName>
        <fullName evidence="1">Uncharacterized protein</fullName>
    </submittedName>
</protein>
<keyword evidence="2" id="KW-1185">Reference proteome</keyword>